<dbReference type="AlphaFoldDB" id="A0A2B7X2N4"/>
<accession>A0A2B7X2N4</accession>
<sequence length="626" mass="65802">MSDSRAQTGVRSLLARFENNNNNNNSSTSPPSRGRSPIDSDRPGSVRPLSKVRANFVAVERTGSPGGAPMWGLRKSTELDNSNNIHSNNNSPGKLTRTTSGGVDEVGSPMERSVTMSSNDSADKGGMMGKSLASSPDENNKNNNGVPAGGNVNRPWAAKLPSRQMDSPTPGKQSTSSDTLTTATSAIEEKLESDRKDSSQGDSQAKEETPMTATRVNGKPTEKGSPKKTTASTKPPSRPSNVAVGKKASTPAPRTPRTPTNITSQSNAKTTSQDASTKETDRSRATSKQPSRTAAAKPTAKPQPSAPARDKTTKPASNNPPRNSRSRTRSPTRPIRLPNSMVAPTASSAAKSNDSRPSSQAGTHAPKVARKPATTRPDPKTSTSRATAPTTSAMRKQPSRTTLAPQQNTAHDRPRSRVSNVGNTRPADESFLARMMRPTASSASKAHDRVEVKSPPRSSGPPKPRRRSGESASSHVSTSTSSPPSKKIAMAAQVPSNVNAESQKEPKPDVTKAQVEPEVVVQEPEPKPAQEPKSVPEPEPTVAEPAPEPEAEPEPVVSKPAVSQPATTEPAAAEAAVAEPSTTEPTVDEPAVEAVSASLPDIAEVSIVEEDPTNIPLPEDNEAVEL</sequence>
<proteinExistence type="predicted"/>
<evidence type="ECO:0000313" key="3">
    <source>
        <dbReference type="Proteomes" id="UP000223968"/>
    </source>
</evidence>
<feature type="compositionally biased region" description="Low complexity" evidence="1">
    <location>
        <begin position="381"/>
        <end position="393"/>
    </location>
</feature>
<feature type="compositionally biased region" description="Low complexity" evidence="1">
    <location>
        <begin position="141"/>
        <end position="153"/>
    </location>
</feature>
<feature type="compositionally biased region" description="Polar residues" evidence="1">
    <location>
        <begin position="164"/>
        <end position="173"/>
    </location>
</feature>
<feature type="compositionally biased region" description="Low complexity" evidence="1">
    <location>
        <begin position="19"/>
        <end position="35"/>
    </location>
</feature>
<evidence type="ECO:0000256" key="1">
    <source>
        <dbReference type="SAM" id="MobiDB-lite"/>
    </source>
</evidence>
<feature type="region of interest" description="Disordered" evidence="1">
    <location>
        <begin position="1"/>
        <end position="626"/>
    </location>
</feature>
<feature type="compositionally biased region" description="Basic and acidic residues" evidence="1">
    <location>
        <begin position="524"/>
        <end position="536"/>
    </location>
</feature>
<feature type="compositionally biased region" description="Low complexity" evidence="1">
    <location>
        <begin position="81"/>
        <end position="91"/>
    </location>
</feature>
<dbReference type="EMBL" id="PDNB01000152">
    <property type="protein sequence ID" value="PGH03041.1"/>
    <property type="molecule type" value="Genomic_DNA"/>
</dbReference>
<organism evidence="2 3">
    <name type="scientific">Helicocarpus griseus UAMH5409</name>
    <dbReference type="NCBI Taxonomy" id="1447875"/>
    <lineage>
        <taxon>Eukaryota</taxon>
        <taxon>Fungi</taxon>
        <taxon>Dikarya</taxon>
        <taxon>Ascomycota</taxon>
        <taxon>Pezizomycotina</taxon>
        <taxon>Eurotiomycetes</taxon>
        <taxon>Eurotiomycetidae</taxon>
        <taxon>Onygenales</taxon>
        <taxon>Ajellomycetaceae</taxon>
        <taxon>Helicocarpus</taxon>
    </lineage>
</organism>
<feature type="compositionally biased region" description="Low complexity" evidence="1">
    <location>
        <begin position="470"/>
        <end position="485"/>
    </location>
</feature>
<gene>
    <name evidence="2" type="ORF">AJ79_07474</name>
</gene>
<keyword evidence="3" id="KW-1185">Reference proteome</keyword>
<feature type="compositionally biased region" description="Polar residues" evidence="1">
    <location>
        <begin position="399"/>
        <end position="409"/>
    </location>
</feature>
<name>A0A2B7X2N4_9EURO</name>
<feature type="compositionally biased region" description="Basic and acidic residues" evidence="1">
    <location>
        <begin position="445"/>
        <end position="454"/>
    </location>
</feature>
<dbReference type="STRING" id="1447875.A0A2B7X2N4"/>
<feature type="compositionally biased region" description="Polar residues" evidence="1">
    <location>
        <begin position="1"/>
        <end position="10"/>
    </location>
</feature>
<feature type="compositionally biased region" description="Low complexity" evidence="1">
    <location>
        <begin position="554"/>
        <end position="585"/>
    </location>
</feature>
<dbReference type="Proteomes" id="UP000223968">
    <property type="component" value="Unassembled WGS sequence"/>
</dbReference>
<reference evidence="2 3" key="1">
    <citation type="submission" date="2017-10" db="EMBL/GenBank/DDBJ databases">
        <title>Comparative genomics in systemic dimorphic fungi from Ajellomycetaceae.</title>
        <authorList>
            <person name="Munoz J.F."/>
            <person name="Mcewen J.G."/>
            <person name="Clay O.K."/>
            <person name="Cuomo C.A."/>
        </authorList>
    </citation>
    <scope>NUCLEOTIDE SEQUENCE [LARGE SCALE GENOMIC DNA]</scope>
    <source>
        <strain evidence="2 3">UAMH5409</strain>
    </source>
</reference>
<comment type="caution">
    <text evidence="2">The sequence shown here is derived from an EMBL/GenBank/DDBJ whole genome shotgun (WGS) entry which is preliminary data.</text>
</comment>
<feature type="compositionally biased region" description="Polar residues" evidence="1">
    <location>
        <begin position="345"/>
        <end position="362"/>
    </location>
</feature>
<evidence type="ECO:0000313" key="2">
    <source>
        <dbReference type="EMBL" id="PGH03041.1"/>
    </source>
</evidence>
<feature type="compositionally biased region" description="Low complexity" evidence="1">
    <location>
        <begin position="250"/>
        <end position="260"/>
    </location>
</feature>
<dbReference type="OrthoDB" id="3600083at2759"/>
<feature type="compositionally biased region" description="Polar residues" evidence="1">
    <location>
        <begin position="261"/>
        <end position="275"/>
    </location>
</feature>
<feature type="compositionally biased region" description="Polar residues" evidence="1">
    <location>
        <begin position="92"/>
        <end position="101"/>
    </location>
</feature>
<protein>
    <submittedName>
        <fullName evidence="2">Uncharacterized protein</fullName>
    </submittedName>
</protein>
<feature type="compositionally biased region" description="Low complexity" evidence="1">
    <location>
        <begin position="174"/>
        <end position="186"/>
    </location>
</feature>
<feature type="compositionally biased region" description="Low complexity" evidence="1">
    <location>
        <begin position="512"/>
        <end position="523"/>
    </location>
</feature>
<feature type="compositionally biased region" description="Basic and acidic residues" evidence="1">
    <location>
        <begin position="187"/>
        <end position="209"/>
    </location>
</feature>
<feature type="compositionally biased region" description="Low complexity" evidence="1">
    <location>
        <begin position="290"/>
        <end position="307"/>
    </location>
</feature>